<name>A0A430R7W1_THESC</name>
<gene>
    <name evidence="4" type="ORF">CSW30_14475</name>
    <name evidence="3" type="ORF">CSW47_08595</name>
</gene>
<proteinExistence type="inferred from homology"/>
<dbReference type="EMBL" id="PEMG01000475">
    <property type="protein sequence ID" value="RTI03826.1"/>
    <property type="molecule type" value="Genomic_DNA"/>
</dbReference>
<dbReference type="Proteomes" id="UP000286734">
    <property type="component" value="Unassembled WGS sequence"/>
</dbReference>
<dbReference type="GO" id="GO:0016853">
    <property type="term" value="F:isomerase activity"/>
    <property type="evidence" value="ECO:0007669"/>
    <property type="project" value="UniProtKB-KW"/>
</dbReference>
<evidence type="ECO:0000256" key="1">
    <source>
        <dbReference type="RuleBase" id="RU003513"/>
    </source>
</evidence>
<dbReference type="NCBIfam" id="TIGR00236">
    <property type="entry name" value="wecB"/>
    <property type="match status" value="1"/>
</dbReference>
<dbReference type="InterPro" id="IPR003331">
    <property type="entry name" value="UDP_GlcNAc_Epimerase_2_dom"/>
</dbReference>
<dbReference type="Proteomes" id="UP000287173">
    <property type="component" value="Unassembled WGS sequence"/>
</dbReference>
<dbReference type="PANTHER" id="PTHR43174">
    <property type="entry name" value="UDP-N-ACETYLGLUCOSAMINE 2-EPIMERASE"/>
    <property type="match status" value="1"/>
</dbReference>
<protein>
    <submittedName>
        <fullName evidence="3">UDP-N-acetylglucosamine 2-epimerase (Non-hydrolyzing)</fullName>
    </submittedName>
</protein>
<dbReference type="SUPFAM" id="SSF53756">
    <property type="entry name" value="UDP-Glycosyltransferase/glycogen phosphorylase"/>
    <property type="match status" value="1"/>
</dbReference>
<dbReference type="InterPro" id="IPR029767">
    <property type="entry name" value="WecB-like"/>
</dbReference>
<evidence type="ECO:0000313" key="6">
    <source>
        <dbReference type="Proteomes" id="UP000287173"/>
    </source>
</evidence>
<evidence type="ECO:0000259" key="2">
    <source>
        <dbReference type="Pfam" id="PF02350"/>
    </source>
</evidence>
<organism evidence="3 5">
    <name type="scientific">Thermus scotoductus</name>
    <dbReference type="NCBI Taxonomy" id="37636"/>
    <lineage>
        <taxon>Bacteria</taxon>
        <taxon>Thermotogati</taxon>
        <taxon>Deinococcota</taxon>
        <taxon>Deinococci</taxon>
        <taxon>Thermales</taxon>
        <taxon>Thermaceae</taxon>
        <taxon>Thermus</taxon>
    </lineage>
</organism>
<dbReference type="PANTHER" id="PTHR43174:SF1">
    <property type="entry name" value="UDP-N-ACETYLGLUCOSAMINE 2-EPIMERASE"/>
    <property type="match status" value="1"/>
</dbReference>
<keyword evidence="1" id="KW-0413">Isomerase</keyword>
<sequence>MRTALTIVGARPQFIKAAVVSRALRAQPGVREVLVHTGQHYDDNMSRVFFEELEIPEPDYHLGIGGGTHGQNTGRMLEALEEVLLQERPDWVLVYGDTDSTLAGALAAAKLHIPVAHVEAGLRSFNRRMPEEINRVLTDHVSDLLFAPTEVAVRNLLREGIPSEKIHLVGDVMYDAALYYGEKAERESQVLRRLGLVPKGYVLATLHRAENTDDPERLRVVLQALAQVNKEVPVVLPVHPRTRKRAEAFGLDHLLGEVLAIEPVGYLDMVMLEKNARVIATDSGGVQKEAFFHRVPCVTLREETEWVELVELGWNRLCPPRDPASIVDYLLHDWTGGEATPYGTGHAGSAIAAHLLPGLGGSGGEL</sequence>
<dbReference type="Gene3D" id="3.40.50.2000">
    <property type="entry name" value="Glycogen Phosphorylase B"/>
    <property type="match status" value="2"/>
</dbReference>
<reference evidence="5 6" key="1">
    <citation type="journal article" date="2019" name="Extremophiles">
        <title>Biogeography of thermophiles and predominance of Thermus scotoductus in domestic water heaters.</title>
        <authorList>
            <person name="Wilpiszeski R.L."/>
            <person name="Zhang Z."/>
            <person name="House C.H."/>
        </authorList>
    </citation>
    <scope>NUCLEOTIDE SEQUENCE [LARGE SCALE GENOMIC DNA]</scope>
    <source>
        <strain evidence="4 6">17_S17</strain>
        <strain evidence="3 5">34_S34</strain>
    </source>
</reference>
<dbReference type="Pfam" id="PF02350">
    <property type="entry name" value="Epimerase_2"/>
    <property type="match status" value="1"/>
</dbReference>
<feature type="domain" description="UDP-N-acetylglucosamine 2-epimerase" evidence="2">
    <location>
        <begin position="22"/>
        <end position="355"/>
    </location>
</feature>
<dbReference type="AlphaFoldDB" id="A0A430R7W1"/>
<comment type="caution">
    <text evidence="3">The sequence shown here is derived from an EMBL/GenBank/DDBJ whole genome shotgun (WGS) entry which is preliminary data.</text>
</comment>
<evidence type="ECO:0000313" key="5">
    <source>
        <dbReference type="Proteomes" id="UP000286734"/>
    </source>
</evidence>
<dbReference type="CDD" id="cd03786">
    <property type="entry name" value="GTB_UDP-GlcNAc_2-Epimerase"/>
    <property type="match status" value="1"/>
</dbReference>
<comment type="similarity">
    <text evidence="1">Belongs to the UDP-N-acetylglucosamine 2-epimerase family.</text>
</comment>
<evidence type="ECO:0000313" key="4">
    <source>
        <dbReference type="EMBL" id="RTI03826.1"/>
    </source>
</evidence>
<evidence type="ECO:0000313" key="3">
    <source>
        <dbReference type="EMBL" id="RTH03479.1"/>
    </source>
</evidence>
<dbReference type="RefSeq" id="WP_126200530.1">
    <property type="nucleotide sequence ID" value="NZ_PELP01000233.1"/>
</dbReference>
<dbReference type="EMBL" id="PELP01000233">
    <property type="protein sequence ID" value="RTH03479.1"/>
    <property type="molecule type" value="Genomic_DNA"/>
</dbReference>
<accession>A0A430R7W1</accession>